<accession>F0LKX0</accession>
<dbReference type="KEGG" id="tba:TERMP_00722"/>
<name>F0LKX0_THEBM</name>
<dbReference type="eggNOG" id="arCOG07107">
    <property type="taxonomic scope" value="Archaea"/>
</dbReference>
<dbReference type="HOGENOM" id="CLU_173775_0_0_2"/>
<dbReference type="EMBL" id="CP002372">
    <property type="protein sequence ID" value="ADT83699.1"/>
    <property type="molecule type" value="Genomic_DNA"/>
</dbReference>
<reference evidence="1 2" key="1">
    <citation type="journal article" date="2011" name="J. Bacteriol.">
        <title>Complete genome sequence of the hyperthermophilic, piezophilic, heterotrophic, and carboxydotrophic archaeon Thermococcus barophilus MP.</title>
        <authorList>
            <person name="Vannier P."/>
            <person name="Marteinsson V.T."/>
            <person name="Fridjonsson O.H."/>
            <person name="Oger P."/>
            <person name="Jebbar M."/>
        </authorList>
    </citation>
    <scope>NUCLEOTIDE SEQUENCE [LARGE SCALE GENOMIC DNA]</scope>
    <source>
        <strain evidence="2">DSM 11836 / MP</strain>
    </source>
</reference>
<gene>
    <name evidence="1" type="ordered locus">TERMP_00722</name>
</gene>
<dbReference type="GeneID" id="10041040"/>
<keyword evidence="2" id="KW-1185">Reference proteome</keyword>
<evidence type="ECO:0000313" key="1">
    <source>
        <dbReference type="EMBL" id="ADT83699.1"/>
    </source>
</evidence>
<dbReference type="Proteomes" id="UP000007478">
    <property type="component" value="Chromosome"/>
</dbReference>
<sequence>MEEWKERLKEEGYIEVGDFIIEVSVDSECPCKDDEVYPVIMIYDRKTESWYYVDEPFDPVNNFTEAWEEGIKVLEGYINGKEPRLKRTPKKFAPDDVIKRFAEALKTLENKTDSQSELNV</sequence>
<evidence type="ECO:0000313" key="2">
    <source>
        <dbReference type="Proteomes" id="UP000007478"/>
    </source>
</evidence>
<dbReference type="AlphaFoldDB" id="F0LKX0"/>
<dbReference type="OrthoDB" id="85230at2157"/>
<dbReference type="PATRIC" id="fig|391623.17.peg.724"/>
<protein>
    <submittedName>
        <fullName evidence="1">Uncharacterized protein</fullName>
    </submittedName>
</protein>
<organism evidence="1 2">
    <name type="scientific">Thermococcus barophilus (strain DSM 11836 / MP)</name>
    <dbReference type="NCBI Taxonomy" id="391623"/>
    <lineage>
        <taxon>Archaea</taxon>
        <taxon>Methanobacteriati</taxon>
        <taxon>Methanobacteriota</taxon>
        <taxon>Thermococci</taxon>
        <taxon>Thermococcales</taxon>
        <taxon>Thermococcaceae</taxon>
        <taxon>Thermococcus</taxon>
    </lineage>
</organism>
<dbReference type="RefSeq" id="WP_013466997.1">
    <property type="nucleotide sequence ID" value="NC_014804.1"/>
</dbReference>
<proteinExistence type="predicted"/>